<dbReference type="AlphaFoldDB" id="A0A1Z4VNT4"/>
<dbReference type="GO" id="GO:0016740">
    <property type="term" value="F:transferase activity"/>
    <property type="evidence" value="ECO:0007669"/>
    <property type="project" value="UniProtKB-KW"/>
</dbReference>
<name>A0A1Z4VNT4_9GAMM</name>
<gene>
    <name evidence="1" type="ORF">FOKN1_0751</name>
</gene>
<sequence length="101" mass="10282">MLAVIGQQLFQFGLGLARVQGLDGMGIVAHGSGLYQVIGSASFYPSLARNTTHGLCGIGGPGAGNGGCRRIQPPGFMLLCPAVSGRRGAAREAVTIDGINR</sequence>
<evidence type="ECO:0000313" key="2">
    <source>
        <dbReference type="Proteomes" id="UP000218765"/>
    </source>
</evidence>
<reference evidence="1 2" key="1">
    <citation type="submission" date="2017-05" db="EMBL/GenBank/DDBJ databases">
        <title>Thiocyanate degradation by Thiohalobacter thiocyanaticus FOKN1.</title>
        <authorList>
            <person name="Oshiki M."/>
            <person name="Fukushima T."/>
            <person name="Kawano S."/>
            <person name="Nakagawa J."/>
        </authorList>
    </citation>
    <scope>NUCLEOTIDE SEQUENCE [LARGE SCALE GENOMIC DNA]</scope>
    <source>
        <strain evidence="1 2">FOKN1</strain>
    </source>
</reference>
<keyword evidence="1" id="KW-0808">Transferase</keyword>
<keyword evidence="2" id="KW-1185">Reference proteome</keyword>
<dbReference type="Proteomes" id="UP000218765">
    <property type="component" value="Chromosome"/>
</dbReference>
<accession>A0A1Z4VNT4</accession>
<dbReference type="EMBL" id="AP018052">
    <property type="protein sequence ID" value="BAZ93153.1"/>
    <property type="molecule type" value="Genomic_DNA"/>
</dbReference>
<organism evidence="1 2">
    <name type="scientific">Thiohalobacter thiocyanaticus</name>
    <dbReference type="NCBI Taxonomy" id="585455"/>
    <lineage>
        <taxon>Bacteria</taxon>
        <taxon>Pseudomonadati</taxon>
        <taxon>Pseudomonadota</taxon>
        <taxon>Gammaproteobacteria</taxon>
        <taxon>Thiohalobacterales</taxon>
        <taxon>Thiohalobacteraceae</taxon>
        <taxon>Thiohalobacter</taxon>
    </lineage>
</organism>
<protein>
    <submittedName>
        <fullName evidence="1">Asp-tRNA Asn/Glu-tRNA Gln amidotransferase A subunit</fullName>
    </submittedName>
</protein>
<proteinExistence type="predicted"/>
<dbReference type="KEGG" id="ttc:FOKN1_0751"/>
<evidence type="ECO:0000313" key="1">
    <source>
        <dbReference type="EMBL" id="BAZ93153.1"/>
    </source>
</evidence>